<evidence type="ECO:0000313" key="1">
    <source>
        <dbReference type="EMBL" id="CAB3867946.1"/>
    </source>
</evidence>
<accession>A0A6S7DAX5</accession>
<dbReference type="Proteomes" id="UP000494117">
    <property type="component" value="Unassembled WGS sequence"/>
</dbReference>
<gene>
    <name evidence="1" type="ORF">LMG26858_02573</name>
</gene>
<reference evidence="1 2" key="1">
    <citation type="submission" date="2020-04" db="EMBL/GenBank/DDBJ databases">
        <authorList>
            <person name="De Canck E."/>
        </authorList>
    </citation>
    <scope>NUCLEOTIDE SEQUENCE [LARGE SCALE GENOMIC DNA]</scope>
    <source>
        <strain evidence="1 2">LMG 26858</strain>
    </source>
</reference>
<dbReference type="AlphaFoldDB" id="A0A6S7DAX5"/>
<protein>
    <submittedName>
        <fullName evidence="1">Uncharacterized protein</fullName>
    </submittedName>
</protein>
<evidence type="ECO:0000313" key="2">
    <source>
        <dbReference type="Proteomes" id="UP000494117"/>
    </source>
</evidence>
<keyword evidence="2" id="KW-1185">Reference proteome</keyword>
<name>A0A6S7DAX5_9BURK</name>
<sequence>MSTNRPGAVRRESSGRLVLGLALCAALIPAARSQLAAQSSVEPPLAPPPTAEPRAWPEAETVRTLLRADAAAALADCRVPGLCQPATEAGVAKPPSARASDDIRVVAIFGSTRRLSVDLAVNGAVLRYRAGRGEPVAGTVAAHSYQLLAIDDACVRLRRDDVERTACLDAGKAQP</sequence>
<dbReference type="EMBL" id="CADILG010000016">
    <property type="protein sequence ID" value="CAB3867946.1"/>
    <property type="molecule type" value="Genomic_DNA"/>
</dbReference>
<organism evidence="1 2">
    <name type="scientific">Achromobacter anxifer</name>
    <dbReference type="NCBI Taxonomy" id="1287737"/>
    <lineage>
        <taxon>Bacteria</taxon>
        <taxon>Pseudomonadati</taxon>
        <taxon>Pseudomonadota</taxon>
        <taxon>Betaproteobacteria</taxon>
        <taxon>Burkholderiales</taxon>
        <taxon>Alcaligenaceae</taxon>
        <taxon>Achromobacter</taxon>
    </lineage>
</organism>
<dbReference type="RefSeq" id="WP_175207434.1">
    <property type="nucleotide sequence ID" value="NZ_CADILG010000016.1"/>
</dbReference>
<proteinExistence type="predicted"/>